<keyword evidence="4" id="KW-1185">Reference proteome</keyword>
<feature type="transmembrane region" description="Helical" evidence="2">
    <location>
        <begin position="94"/>
        <end position="114"/>
    </location>
</feature>
<feature type="region of interest" description="Disordered" evidence="1">
    <location>
        <begin position="131"/>
        <end position="196"/>
    </location>
</feature>
<comment type="caution">
    <text evidence="3">The sequence shown here is derived from an EMBL/GenBank/DDBJ whole genome shotgun (WGS) entry which is preliminary data.</text>
</comment>
<organism evidence="3 4">
    <name type="scientific">Dactylosporangium matsuzakiense</name>
    <dbReference type="NCBI Taxonomy" id="53360"/>
    <lineage>
        <taxon>Bacteria</taxon>
        <taxon>Bacillati</taxon>
        <taxon>Actinomycetota</taxon>
        <taxon>Actinomycetes</taxon>
        <taxon>Micromonosporales</taxon>
        <taxon>Micromonosporaceae</taxon>
        <taxon>Dactylosporangium</taxon>
    </lineage>
</organism>
<feature type="compositionally biased region" description="Polar residues" evidence="1">
    <location>
        <begin position="12"/>
        <end position="22"/>
    </location>
</feature>
<reference evidence="3" key="1">
    <citation type="journal article" date="2014" name="Int. J. Syst. Evol. Microbiol.">
        <title>Complete genome sequence of Corynebacterium casei LMG S-19264T (=DSM 44701T), isolated from a smear-ripened cheese.</title>
        <authorList>
            <consortium name="US DOE Joint Genome Institute (JGI-PGF)"/>
            <person name="Walter F."/>
            <person name="Albersmeier A."/>
            <person name="Kalinowski J."/>
            <person name="Ruckert C."/>
        </authorList>
    </citation>
    <scope>NUCLEOTIDE SEQUENCE</scope>
    <source>
        <strain evidence="3">VKM Ac-1321</strain>
    </source>
</reference>
<evidence type="ECO:0000256" key="2">
    <source>
        <dbReference type="SAM" id="Phobius"/>
    </source>
</evidence>
<keyword evidence="2" id="KW-1133">Transmembrane helix</keyword>
<name>A0A9W6NM19_9ACTN</name>
<dbReference type="Proteomes" id="UP001143480">
    <property type="component" value="Unassembled WGS sequence"/>
</dbReference>
<dbReference type="AlphaFoldDB" id="A0A9W6NM19"/>
<keyword evidence="2" id="KW-0812">Transmembrane</keyword>
<feature type="compositionally biased region" description="Gly residues" evidence="1">
    <location>
        <begin position="154"/>
        <end position="168"/>
    </location>
</feature>
<evidence type="ECO:0000313" key="3">
    <source>
        <dbReference type="EMBL" id="GLL02560.1"/>
    </source>
</evidence>
<sequence>MEPGHPPRQDPPTENGQDQVNGSPPRPKSRRGWMSDSPLDGGSGWPTSAYAIVPRQPAPAKEEPTAPPEPPAEPPVAEERQAPPPAQRSRAGRIGLLVIGLIVLIVAAVGGVLATRTKTANDRTDAAIASEPAALVPNGGATPTAEATANPSGGASGQAGGVGAGGGTASTPNSTAPPGSNAAADPSSSGANVPAAPPSTAILRAGTAQFVILAGQPDDAYDFDNGIKQVAGADATAGAIGITAANGAKFAVLLTNDTPSLAACTAVPEARWVSQVVVGSLVPGAKVCVRTSESRYAWFITRAGELVTGALYTTNLDFIVYKKTGD</sequence>
<accession>A0A9W6NM19</accession>
<gene>
    <name evidence="3" type="ORF">GCM10017581_043020</name>
</gene>
<feature type="compositionally biased region" description="Pro residues" evidence="1">
    <location>
        <begin position="65"/>
        <end position="74"/>
    </location>
</feature>
<keyword evidence="2" id="KW-0472">Membrane</keyword>
<reference evidence="3" key="2">
    <citation type="submission" date="2023-01" db="EMBL/GenBank/DDBJ databases">
        <authorList>
            <person name="Sun Q."/>
            <person name="Evtushenko L."/>
        </authorList>
    </citation>
    <scope>NUCLEOTIDE SEQUENCE</scope>
    <source>
        <strain evidence="3">VKM Ac-1321</strain>
    </source>
</reference>
<evidence type="ECO:0000256" key="1">
    <source>
        <dbReference type="SAM" id="MobiDB-lite"/>
    </source>
</evidence>
<proteinExistence type="predicted"/>
<evidence type="ECO:0000313" key="4">
    <source>
        <dbReference type="Proteomes" id="UP001143480"/>
    </source>
</evidence>
<protein>
    <submittedName>
        <fullName evidence="3">Uncharacterized protein</fullName>
    </submittedName>
</protein>
<feature type="region of interest" description="Disordered" evidence="1">
    <location>
        <begin position="1"/>
        <end position="89"/>
    </location>
</feature>
<dbReference type="EMBL" id="BSFP01000024">
    <property type="protein sequence ID" value="GLL02560.1"/>
    <property type="molecule type" value="Genomic_DNA"/>
</dbReference>